<dbReference type="GO" id="GO:0046872">
    <property type="term" value="F:metal ion binding"/>
    <property type="evidence" value="ECO:0007669"/>
    <property type="project" value="UniProtKB-KW"/>
</dbReference>
<dbReference type="STRING" id="691883.A0A058Z6J8"/>
<dbReference type="Gene3D" id="2.60.40.2300">
    <property type="entry name" value="Neutral/alkaline non-lysosomal ceramidase, C-terminal domain"/>
    <property type="match status" value="2"/>
</dbReference>
<feature type="domain" description="Neutral/alkaline non-lysosomal ceramidase N-terminal" evidence="8">
    <location>
        <begin position="46"/>
        <end position="96"/>
    </location>
</feature>
<feature type="binding site" evidence="4">
    <location>
        <position position="328"/>
    </location>
    <ligand>
        <name>Zn(2+)</name>
        <dbReference type="ChEBI" id="CHEBI:29105"/>
    </ligand>
</feature>
<evidence type="ECO:0000256" key="5">
    <source>
        <dbReference type="RuleBase" id="RU366019"/>
    </source>
</evidence>
<dbReference type="EMBL" id="KB932205">
    <property type="protein sequence ID" value="KCV69904.1"/>
    <property type="molecule type" value="Genomic_DNA"/>
</dbReference>
<keyword evidence="4" id="KW-0479">Metal-binding</keyword>
<comment type="similarity">
    <text evidence="1 5">Belongs to the neutral ceramidase family.</text>
</comment>
<keyword evidence="5" id="KW-0443">Lipid metabolism</keyword>
<feature type="active site" description="Nucleophile" evidence="3">
    <location>
        <position position="383"/>
    </location>
</feature>
<evidence type="ECO:0000256" key="7">
    <source>
        <dbReference type="SAM" id="SignalP"/>
    </source>
</evidence>
<dbReference type="Pfam" id="PF04734">
    <property type="entry name" value="Ceramidase_alk"/>
    <property type="match status" value="2"/>
</dbReference>
<dbReference type="OrthoDB" id="191371at2759"/>
<feature type="compositionally biased region" description="Polar residues" evidence="6">
    <location>
        <begin position="277"/>
        <end position="286"/>
    </location>
</feature>
<dbReference type="GO" id="GO:0016020">
    <property type="term" value="C:membrane"/>
    <property type="evidence" value="ECO:0007669"/>
    <property type="project" value="GOC"/>
</dbReference>
<feature type="domain" description="Neutral/alkaline non-lysosomal ceramidase C-terminal" evidence="9">
    <location>
        <begin position="671"/>
        <end position="782"/>
    </location>
</feature>
<dbReference type="eggNOG" id="KOG2232">
    <property type="taxonomic scope" value="Eukaryota"/>
</dbReference>
<keyword evidence="4" id="KW-0862">Zinc</keyword>
<sequence>MASMRPSGPLRAPRRLLSLLVLCACLALFHATGAAAPARQIQTDTFRAGRARRDITGPAGQINMMGYANPMQSTGGLDSRLYARAFVFQGANSDANYVGPSLEMRARAAAAAAAAAAATDSDGRDPFSSHARDIPEEHRRRANVQSRPQDTQYGKAPTGDPHLAAVALMDIAFVTENLVFGVLDELQRIFAARGQVSPYDVTNILLAGTHTHSGPGGYAQYVLFQMTSAGFVEDSYWAIVLGTAEAIVAAHDDLQAAEILATKGHPNPGDGLIGRNRSPTSYLENPQSERDRYPGDTDTEMSLLRVRSVPTGNAKPVDLGLMNWFAVHPTSRNNTNTLISGDNKGFASYLFEQAMAPPGGSADAGTESPFVAAFLNSNMGDISPNIEGAQCYDGPAAGDFCDPLHSTCPNNRGLQRSQFCHGVGPSGRDDRLNSRIIGERQYLLAKRLFGQAANIGNGGWRVAGGSFGSQAEVESRMMFIRFSDRRVLSDPTNLPPLRKPVEVELCKPAMGYSFAAGTTDGPGMFNFYQGQKRGSPFWNWVRNFLRVPSSKLVRCQRPKPILLATGEATLPHAWQADIVPVQLLRIGDLAIAALPGEFTTMAGRRLRESVHKILIDGGVIGRNTGLTVVTGLASSYIDYITTQEEYQPQRYEAASNIFGEHTFAGYLSAFGQLADAMVTNSTVPVGEWPPDLRGKLITRFSPKLSPDVLPTGVDFGDLVSGPEARIRVGDTVEAVFWGANPRNDHRRGRTFLRIEQKLGSGTWQTVRTDADWDTELEWLPQKKDNSRGGGGGGAGAGGNADEADGSDAGLPFVQGMDEPDEYIWASDSLRPSMEDIPEEDLVEEYRWMGQHLSFGRGTALGVSPGQPHCNAKKTLTSQVAIRWRTAGNGSSVAPSTPKPGVYRIVYTGDRLHSDCKTVSSFSGVSPEFQLYV</sequence>
<dbReference type="PANTHER" id="PTHR12670">
    <property type="entry name" value="CERAMIDASE"/>
    <property type="match status" value="1"/>
</dbReference>
<name>A0A058Z6J8_FONAL</name>
<keyword evidence="7" id="KW-0732">Signal</keyword>
<dbReference type="PANTHER" id="PTHR12670:SF1">
    <property type="entry name" value="NEUTRAL CERAMIDASE"/>
    <property type="match status" value="1"/>
</dbReference>
<dbReference type="InterPro" id="IPR031329">
    <property type="entry name" value="NEUT/ALK_ceramidase_N"/>
</dbReference>
<protein>
    <recommendedName>
        <fullName evidence="5">Neutral ceramidase</fullName>
        <ecNumber evidence="5">3.5.1.23</ecNumber>
    </recommendedName>
</protein>
<feature type="binding site" evidence="4">
    <location>
        <position position="210"/>
    </location>
    <ligand>
        <name>Zn(2+)</name>
        <dbReference type="ChEBI" id="CHEBI:29105"/>
    </ligand>
</feature>
<feature type="signal peptide" evidence="7">
    <location>
        <begin position="1"/>
        <end position="34"/>
    </location>
</feature>
<organism evidence="10">
    <name type="scientific">Fonticula alba</name>
    <name type="common">Slime mold</name>
    <dbReference type="NCBI Taxonomy" id="691883"/>
    <lineage>
        <taxon>Eukaryota</taxon>
        <taxon>Rotosphaerida</taxon>
        <taxon>Fonticulaceae</taxon>
        <taxon>Fonticula</taxon>
    </lineage>
</organism>
<feature type="domain" description="Neutral/alkaline non-lysosomal ceramidase N-terminal" evidence="8">
    <location>
        <begin position="168"/>
        <end position="667"/>
    </location>
</feature>
<dbReference type="GeneID" id="20528096"/>
<keyword evidence="2 5" id="KW-0378">Hydrolase</keyword>
<evidence type="ECO:0000313" key="10">
    <source>
        <dbReference type="EMBL" id="KCV69904.1"/>
    </source>
</evidence>
<dbReference type="EC" id="3.5.1.23" evidence="5"/>
<evidence type="ECO:0000256" key="4">
    <source>
        <dbReference type="PIRSR" id="PIRSR606823-2"/>
    </source>
</evidence>
<comment type="cofactor">
    <cofactor evidence="4">
        <name>Zn(2+)</name>
        <dbReference type="ChEBI" id="CHEBI:29105"/>
    </cofactor>
    <text evidence="4">Binds 1 zinc ion per subunit.</text>
</comment>
<evidence type="ECO:0000256" key="3">
    <source>
        <dbReference type="PIRSR" id="PIRSR606823-1"/>
    </source>
</evidence>
<feature type="compositionally biased region" description="Gly residues" evidence="6">
    <location>
        <begin position="787"/>
        <end position="798"/>
    </location>
</feature>
<evidence type="ECO:0000256" key="1">
    <source>
        <dbReference type="ARBA" id="ARBA00009835"/>
    </source>
</evidence>
<dbReference type="Proteomes" id="UP000030693">
    <property type="component" value="Unassembled WGS sequence"/>
</dbReference>
<dbReference type="GO" id="GO:0046514">
    <property type="term" value="P:ceramide catabolic process"/>
    <property type="evidence" value="ECO:0007669"/>
    <property type="project" value="InterPro"/>
</dbReference>
<dbReference type="InterPro" id="IPR038445">
    <property type="entry name" value="NCDase_C_sf"/>
</dbReference>
<proteinExistence type="inferred from homology"/>
<feature type="compositionally biased region" description="Polar residues" evidence="6">
    <location>
        <begin position="143"/>
        <end position="152"/>
    </location>
</feature>
<evidence type="ECO:0000256" key="6">
    <source>
        <dbReference type="SAM" id="MobiDB-lite"/>
    </source>
</evidence>
<dbReference type="Pfam" id="PF17048">
    <property type="entry name" value="Ceramidse_alk_C"/>
    <property type="match status" value="1"/>
</dbReference>
<dbReference type="GO" id="GO:0017040">
    <property type="term" value="F:N-acylsphingosine amidohydrolase activity"/>
    <property type="evidence" value="ECO:0007669"/>
    <property type="project" value="UniProtKB-UniRule"/>
</dbReference>
<evidence type="ECO:0000259" key="9">
    <source>
        <dbReference type="Pfam" id="PF17048"/>
    </source>
</evidence>
<feature type="compositionally biased region" description="Basic and acidic residues" evidence="6">
    <location>
        <begin position="121"/>
        <end position="139"/>
    </location>
</feature>
<evidence type="ECO:0000259" key="8">
    <source>
        <dbReference type="Pfam" id="PF04734"/>
    </source>
</evidence>
<dbReference type="GO" id="GO:0042759">
    <property type="term" value="P:long-chain fatty acid biosynthetic process"/>
    <property type="evidence" value="ECO:0007669"/>
    <property type="project" value="TreeGrafter"/>
</dbReference>
<dbReference type="OMA" id="GTTVQTC"/>
<evidence type="ECO:0000256" key="2">
    <source>
        <dbReference type="ARBA" id="ARBA00022801"/>
    </source>
</evidence>
<feature type="binding site" evidence="4">
    <location>
        <position position="639"/>
    </location>
    <ligand>
        <name>Zn(2+)</name>
        <dbReference type="ChEBI" id="CHEBI:29105"/>
    </ligand>
</feature>
<accession>A0A058Z6J8</accession>
<evidence type="ECO:0000313" key="11">
    <source>
        <dbReference type="Proteomes" id="UP000030693"/>
    </source>
</evidence>
<feature type="binding site" evidence="4">
    <location>
        <position position="597"/>
    </location>
    <ligand>
        <name>Zn(2+)</name>
        <dbReference type="ChEBI" id="CHEBI:29105"/>
    </ligand>
</feature>
<keyword evidence="11" id="KW-1185">Reference proteome</keyword>
<comment type="catalytic activity">
    <reaction evidence="5">
        <text>an N-acylsphing-4-enine + H2O = sphing-4-enine + a fatty acid</text>
        <dbReference type="Rhea" id="RHEA:20856"/>
        <dbReference type="ChEBI" id="CHEBI:15377"/>
        <dbReference type="ChEBI" id="CHEBI:28868"/>
        <dbReference type="ChEBI" id="CHEBI:52639"/>
        <dbReference type="ChEBI" id="CHEBI:57756"/>
        <dbReference type="EC" id="3.5.1.23"/>
    </reaction>
</comment>
<feature type="region of interest" description="Disordered" evidence="6">
    <location>
        <begin position="265"/>
        <end position="297"/>
    </location>
</feature>
<dbReference type="InterPro" id="IPR031331">
    <property type="entry name" value="NEUT/ALK_ceramidase_C"/>
</dbReference>
<keyword evidence="5" id="KW-0746">Sphingolipid metabolism</keyword>
<feature type="region of interest" description="Disordered" evidence="6">
    <location>
        <begin position="774"/>
        <end position="810"/>
    </location>
</feature>
<feature type="region of interest" description="Disordered" evidence="6">
    <location>
        <begin position="120"/>
        <end position="157"/>
    </location>
</feature>
<dbReference type="AlphaFoldDB" id="A0A058Z6J8"/>
<feature type="chain" id="PRO_5001566144" description="Neutral ceramidase" evidence="7">
    <location>
        <begin position="35"/>
        <end position="932"/>
    </location>
</feature>
<reference evidence="10" key="1">
    <citation type="submission" date="2013-04" db="EMBL/GenBank/DDBJ databases">
        <title>The Genome Sequence of Fonticula alba ATCC 38817.</title>
        <authorList>
            <consortium name="The Broad Institute Genomics Platform"/>
            <person name="Russ C."/>
            <person name="Cuomo C."/>
            <person name="Burger G."/>
            <person name="Gray M.W."/>
            <person name="Holland P.W.H."/>
            <person name="King N."/>
            <person name="Lang F.B.F."/>
            <person name="Roger A.J."/>
            <person name="Ruiz-Trillo I."/>
            <person name="Brown M."/>
            <person name="Walker B."/>
            <person name="Young S."/>
            <person name="Zeng Q."/>
            <person name="Gargeya S."/>
            <person name="Fitzgerald M."/>
            <person name="Haas B."/>
            <person name="Abouelleil A."/>
            <person name="Allen A.W."/>
            <person name="Alvarado L."/>
            <person name="Arachchi H.M."/>
            <person name="Berlin A.M."/>
            <person name="Chapman S.B."/>
            <person name="Gainer-Dewar J."/>
            <person name="Goldberg J."/>
            <person name="Griggs A."/>
            <person name="Gujja S."/>
            <person name="Hansen M."/>
            <person name="Howarth C."/>
            <person name="Imamovic A."/>
            <person name="Ireland A."/>
            <person name="Larimer J."/>
            <person name="McCowan C."/>
            <person name="Murphy C."/>
            <person name="Pearson M."/>
            <person name="Poon T.W."/>
            <person name="Priest M."/>
            <person name="Roberts A."/>
            <person name="Saif S."/>
            <person name="Shea T."/>
            <person name="Sisk P."/>
            <person name="Sykes S."/>
            <person name="Wortman J."/>
            <person name="Nusbaum C."/>
            <person name="Birren B."/>
        </authorList>
    </citation>
    <scope>NUCLEOTIDE SEQUENCE [LARGE SCALE GENOMIC DNA]</scope>
    <source>
        <strain evidence="10">ATCC 38817</strain>
    </source>
</reference>
<dbReference type="InterPro" id="IPR006823">
    <property type="entry name" value="Ceramidase_alk"/>
</dbReference>
<gene>
    <name evidence="10" type="ORF">H696_03371</name>
</gene>
<dbReference type="GO" id="GO:0046512">
    <property type="term" value="P:sphingosine biosynthetic process"/>
    <property type="evidence" value="ECO:0007669"/>
    <property type="project" value="TreeGrafter"/>
</dbReference>
<dbReference type="GO" id="GO:0005576">
    <property type="term" value="C:extracellular region"/>
    <property type="evidence" value="ECO:0007669"/>
    <property type="project" value="TreeGrafter"/>
</dbReference>
<dbReference type="RefSeq" id="XP_009495510.1">
    <property type="nucleotide sequence ID" value="XM_009497235.1"/>
</dbReference>